<feature type="chain" id="PRO_5013139744" description="Right handed beta helix region" evidence="1">
    <location>
        <begin position="30"/>
        <end position="280"/>
    </location>
</feature>
<feature type="signal peptide" evidence="1">
    <location>
        <begin position="1"/>
        <end position="29"/>
    </location>
</feature>
<gene>
    <name evidence="2" type="ORF">SAMN05661093_06529</name>
</gene>
<evidence type="ECO:0008006" key="4">
    <source>
        <dbReference type="Google" id="ProtNLM"/>
    </source>
</evidence>
<name>A0A1W2FG62_KIBAR</name>
<protein>
    <recommendedName>
        <fullName evidence="4">Right handed beta helix region</fullName>
    </recommendedName>
</protein>
<sequence>MSNHRSRPTRMVLVVFAVSAMLGAGLSTAAPAAAGDADIRIVGGTASSAVVCGNVAAAQDLARQRGIAIQRTRCTARAIGGNVALENVDIYVRRTAPVSGDAVLAAVTTNQTPGVAQANCNNHRPGAPVGEQQLNKCWAIAHGGRLFLQNVKLVNHHSDGSISSRSVTGVAALPAGDGSADAFCANIVSDPLNQRDDCGGVGAGATWSMRGVDVVIHNPDGTSSTRRGITVEVRGGNANATIHCFNVTDGKGRVIQINICNADVQGGGATLRNVTIHSTA</sequence>
<dbReference type="RefSeq" id="WP_143446745.1">
    <property type="nucleotide sequence ID" value="NZ_FWXV01000006.1"/>
</dbReference>
<evidence type="ECO:0000256" key="1">
    <source>
        <dbReference type="SAM" id="SignalP"/>
    </source>
</evidence>
<accession>A0A1W2FG62</accession>
<keyword evidence="3" id="KW-1185">Reference proteome</keyword>
<organism evidence="2 3">
    <name type="scientific">Kibdelosporangium aridum</name>
    <dbReference type="NCBI Taxonomy" id="2030"/>
    <lineage>
        <taxon>Bacteria</taxon>
        <taxon>Bacillati</taxon>
        <taxon>Actinomycetota</taxon>
        <taxon>Actinomycetes</taxon>
        <taxon>Pseudonocardiales</taxon>
        <taxon>Pseudonocardiaceae</taxon>
        <taxon>Kibdelosporangium</taxon>
    </lineage>
</organism>
<evidence type="ECO:0000313" key="2">
    <source>
        <dbReference type="EMBL" id="SMD20662.1"/>
    </source>
</evidence>
<dbReference type="AlphaFoldDB" id="A0A1W2FG62"/>
<reference evidence="2 3" key="1">
    <citation type="submission" date="2017-04" db="EMBL/GenBank/DDBJ databases">
        <authorList>
            <person name="Afonso C.L."/>
            <person name="Miller P.J."/>
            <person name="Scott M.A."/>
            <person name="Spackman E."/>
            <person name="Goraichik I."/>
            <person name="Dimitrov K.M."/>
            <person name="Suarez D.L."/>
            <person name="Swayne D.E."/>
        </authorList>
    </citation>
    <scope>NUCLEOTIDE SEQUENCE [LARGE SCALE GENOMIC DNA]</scope>
    <source>
        <strain evidence="2 3">DSM 43828</strain>
    </source>
</reference>
<keyword evidence="1" id="KW-0732">Signal</keyword>
<proteinExistence type="predicted"/>
<dbReference type="OrthoDB" id="9847678at2"/>
<dbReference type="EMBL" id="FWXV01000006">
    <property type="protein sequence ID" value="SMD20662.1"/>
    <property type="molecule type" value="Genomic_DNA"/>
</dbReference>
<dbReference type="Proteomes" id="UP000192674">
    <property type="component" value="Unassembled WGS sequence"/>
</dbReference>
<evidence type="ECO:0000313" key="3">
    <source>
        <dbReference type="Proteomes" id="UP000192674"/>
    </source>
</evidence>